<evidence type="ECO:0000313" key="1">
    <source>
        <dbReference type="EMBL" id="GFD52574.1"/>
    </source>
</evidence>
<dbReference type="AlphaFoldDB" id="A0A699X7B6"/>
<organism evidence="1">
    <name type="scientific">Tanacetum cinerariifolium</name>
    <name type="common">Dalmatian daisy</name>
    <name type="synonym">Chrysanthemum cinerariifolium</name>
    <dbReference type="NCBI Taxonomy" id="118510"/>
    <lineage>
        <taxon>Eukaryota</taxon>
        <taxon>Viridiplantae</taxon>
        <taxon>Streptophyta</taxon>
        <taxon>Embryophyta</taxon>
        <taxon>Tracheophyta</taxon>
        <taxon>Spermatophyta</taxon>
        <taxon>Magnoliopsida</taxon>
        <taxon>eudicotyledons</taxon>
        <taxon>Gunneridae</taxon>
        <taxon>Pentapetalae</taxon>
        <taxon>asterids</taxon>
        <taxon>campanulids</taxon>
        <taxon>Asterales</taxon>
        <taxon>Asteraceae</taxon>
        <taxon>Asteroideae</taxon>
        <taxon>Anthemideae</taxon>
        <taxon>Anthemidinae</taxon>
        <taxon>Tanacetum</taxon>
    </lineage>
</organism>
<accession>A0A699X7B6</accession>
<protein>
    <submittedName>
        <fullName evidence="1">Uncharacterized protein</fullName>
    </submittedName>
</protein>
<gene>
    <name evidence="1" type="ORF">Tci_924543</name>
</gene>
<feature type="non-terminal residue" evidence="1">
    <location>
        <position position="25"/>
    </location>
</feature>
<name>A0A699X7B6_TANCI</name>
<reference evidence="1" key="1">
    <citation type="journal article" date="2019" name="Sci. Rep.">
        <title>Draft genome of Tanacetum cinerariifolium, the natural source of mosquito coil.</title>
        <authorList>
            <person name="Yamashiro T."/>
            <person name="Shiraishi A."/>
            <person name="Satake H."/>
            <person name="Nakayama K."/>
        </authorList>
    </citation>
    <scope>NUCLEOTIDE SEQUENCE</scope>
</reference>
<dbReference type="EMBL" id="BKCJ011784007">
    <property type="protein sequence ID" value="GFD52574.1"/>
    <property type="molecule type" value="Genomic_DNA"/>
</dbReference>
<sequence>MGHDDEVDLARVRISALEMIIEDIQ</sequence>
<proteinExistence type="predicted"/>
<comment type="caution">
    <text evidence="1">The sequence shown here is derived from an EMBL/GenBank/DDBJ whole genome shotgun (WGS) entry which is preliminary data.</text>
</comment>